<evidence type="ECO:0000313" key="2">
    <source>
        <dbReference type="EMBL" id="AER67307.1"/>
    </source>
</evidence>
<evidence type="ECO:0000313" key="3">
    <source>
        <dbReference type="Proteomes" id="UP000005868"/>
    </source>
</evidence>
<sequence>MARKTYMLIILLFVICLGAFSFFWSRIETKVEAIQIVKEHYLPKERLESFVSRVSKEGKFKLIGWDIKPTEEKHTFVVSYTLNRLDKEGFKTGPVEGYWFEVNTQKGTCKQIFPEGTLTPSE</sequence>
<gene>
    <name evidence="2" type="ordered locus">Tlie_1585</name>
</gene>
<proteinExistence type="predicted"/>
<dbReference type="Proteomes" id="UP000005868">
    <property type="component" value="Chromosome"/>
</dbReference>
<keyword evidence="1" id="KW-0812">Transmembrane</keyword>
<evidence type="ECO:0008006" key="4">
    <source>
        <dbReference type="Google" id="ProtNLM"/>
    </source>
</evidence>
<keyword evidence="1" id="KW-0472">Membrane</keyword>
<dbReference type="STRING" id="580340.Tlie_1585"/>
<reference evidence="2 3" key="2">
    <citation type="journal article" date="2012" name="Stand. Genomic Sci.">
        <title>Genome sequence of the moderately thermophilic, amino-acid-degrading and sulfur-reducing bacterium Thermovirga lienii type strain (Cas60314(T)).</title>
        <authorList>
            <person name="Goker M."/>
            <person name="Saunders E."/>
            <person name="Lapidus A."/>
            <person name="Nolan M."/>
            <person name="Lucas S."/>
            <person name="Hammon N."/>
            <person name="Deshpande S."/>
            <person name="Cheng J.F."/>
            <person name="Han C."/>
            <person name="Tapia R."/>
            <person name="Goodwin L.A."/>
            <person name="Pitluck S."/>
            <person name="Liolios K."/>
            <person name="Mavromatis K."/>
            <person name="Pagani I."/>
            <person name="Ivanova N."/>
            <person name="Mikhailova N."/>
            <person name="Pati A."/>
            <person name="Chen A."/>
            <person name="Palaniappan K."/>
            <person name="Land M."/>
            <person name="Chang Y.J."/>
            <person name="Jeffries C.D."/>
            <person name="Brambilla E.M."/>
            <person name="Rohde M."/>
            <person name="Spring S."/>
            <person name="Detter J.C."/>
            <person name="Woyke T."/>
            <person name="Bristow J."/>
            <person name="Eisen J.A."/>
            <person name="Markowitz V."/>
            <person name="Hugenholtz P."/>
            <person name="Kyrpides N.C."/>
            <person name="Klenk H.P."/>
        </authorList>
    </citation>
    <scope>NUCLEOTIDE SEQUENCE [LARGE SCALE GENOMIC DNA]</scope>
    <source>
        <strain evidence="3">ATCC BAA-1197 / DSM 17291 / Cas60314</strain>
    </source>
</reference>
<dbReference type="HOGENOM" id="CLU_2025651_0_0_0"/>
<dbReference type="KEGG" id="tli:Tlie_1585"/>
<name>G7V7Q3_THELD</name>
<protein>
    <recommendedName>
        <fullName evidence="4">DUF3139 domain-containing protein</fullName>
    </recommendedName>
</protein>
<evidence type="ECO:0000256" key="1">
    <source>
        <dbReference type="SAM" id="Phobius"/>
    </source>
</evidence>
<dbReference type="EMBL" id="CP003096">
    <property type="protein sequence ID" value="AER67307.1"/>
    <property type="molecule type" value="Genomic_DNA"/>
</dbReference>
<keyword evidence="1" id="KW-1133">Transmembrane helix</keyword>
<keyword evidence="3" id="KW-1185">Reference proteome</keyword>
<accession>G7V7Q3</accession>
<feature type="transmembrane region" description="Helical" evidence="1">
    <location>
        <begin position="6"/>
        <end position="24"/>
    </location>
</feature>
<organism evidence="2 3">
    <name type="scientific">Thermovirga lienii (strain ATCC BAA-1197 / DSM 17291 / Cas60314)</name>
    <dbReference type="NCBI Taxonomy" id="580340"/>
    <lineage>
        <taxon>Bacteria</taxon>
        <taxon>Thermotogati</taxon>
        <taxon>Synergistota</taxon>
        <taxon>Synergistia</taxon>
        <taxon>Synergistales</taxon>
        <taxon>Thermovirgaceae</taxon>
        <taxon>Thermovirga</taxon>
    </lineage>
</organism>
<reference evidence="3" key="1">
    <citation type="submission" date="2011-10" db="EMBL/GenBank/DDBJ databases">
        <title>The complete genome of chromosome of Thermovirga lienii DSM 17291.</title>
        <authorList>
            <consortium name="US DOE Joint Genome Institute (JGI-PGF)"/>
            <person name="Lucas S."/>
            <person name="Copeland A."/>
            <person name="Lapidus A."/>
            <person name="Glavina del Rio T."/>
            <person name="Dalin E."/>
            <person name="Tice H."/>
            <person name="Bruce D."/>
            <person name="Goodwin L."/>
            <person name="Pitluck S."/>
            <person name="Peters L."/>
            <person name="Mikhailova N."/>
            <person name="Saunders E."/>
            <person name="Kyrpides N."/>
            <person name="Mavromatis K."/>
            <person name="Ivanova N."/>
            <person name="Last F.I."/>
            <person name="Brettin T."/>
            <person name="Detter J.C."/>
            <person name="Han C."/>
            <person name="Larimer F."/>
            <person name="Land M."/>
            <person name="Hauser L."/>
            <person name="Markowitz V."/>
            <person name="Cheng J.-F."/>
            <person name="Hugenholtz P."/>
            <person name="Woyke T."/>
            <person name="Wu D."/>
            <person name="Spring S."/>
            <person name="Schroeder M."/>
            <person name="Brambilla E.-M."/>
            <person name="Klenk H.-P."/>
            <person name="Eisen J.A."/>
        </authorList>
    </citation>
    <scope>NUCLEOTIDE SEQUENCE [LARGE SCALE GENOMIC DNA]</scope>
    <source>
        <strain evidence="3">ATCC BAA-1197 / DSM 17291 / Cas60314</strain>
    </source>
</reference>
<dbReference type="AlphaFoldDB" id="G7V7Q3"/>